<feature type="region of interest" description="Disordered" evidence="1">
    <location>
        <begin position="182"/>
        <end position="220"/>
    </location>
</feature>
<evidence type="ECO:0000256" key="1">
    <source>
        <dbReference type="SAM" id="MobiDB-lite"/>
    </source>
</evidence>
<sequence>MAKYKTPEMVWTSQYLSHEWRRFYRQASCILDSPLHDKEENVKVSYLKMWVGDKGLGVFEGFQFATPEDEAKLAVVVKKHEEYSAPRENHIMAASNFNERRQADGESFDSFVTDLKILVKDCGYQEEERMVRDAIVFGWKHSKVREKCLDLADELLLEKAVKIGRTHETNLDSLKKLAKDEDPTVSVVEKRQTQSRRKRSKQDAQKQASEEKEKTDRTKDKCGRCGYNKTHIKCPATGQQCSFCKKMNHYSKLCRSRQVHHLLPSKRVELEDYPELFTGLGCPIRIT</sequence>
<protein>
    <submittedName>
        <fullName evidence="2">Uncharacterized protein</fullName>
    </submittedName>
</protein>
<dbReference type="PANTHER" id="PTHR33198:SF20">
    <property type="entry name" value="RETROTRANSPOSON GAG DOMAIN-CONTAINING PROTEIN"/>
    <property type="match status" value="1"/>
</dbReference>
<accession>A0AAD9UTJ4</accession>
<dbReference type="Proteomes" id="UP001249851">
    <property type="component" value="Unassembled WGS sequence"/>
</dbReference>
<evidence type="ECO:0000313" key="2">
    <source>
        <dbReference type="EMBL" id="KAK2549167.1"/>
    </source>
</evidence>
<dbReference type="AlphaFoldDB" id="A0AAD9UTJ4"/>
<reference evidence="2" key="2">
    <citation type="journal article" date="2023" name="Science">
        <title>Genomic signatures of disease resistance in endangered staghorn corals.</title>
        <authorList>
            <person name="Vollmer S.V."/>
            <person name="Selwyn J.D."/>
            <person name="Despard B.A."/>
            <person name="Roesel C.L."/>
        </authorList>
    </citation>
    <scope>NUCLEOTIDE SEQUENCE</scope>
    <source>
        <strain evidence="2">K2</strain>
    </source>
</reference>
<reference evidence="2" key="1">
    <citation type="journal article" date="2023" name="G3 (Bethesda)">
        <title>Whole genome assembly and annotation of the endangered Caribbean coral Acropora cervicornis.</title>
        <authorList>
            <person name="Selwyn J.D."/>
            <person name="Vollmer S.V."/>
        </authorList>
    </citation>
    <scope>NUCLEOTIDE SEQUENCE</scope>
    <source>
        <strain evidence="2">K2</strain>
    </source>
</reference>
<feature type="compositionally biased region" description="Basic and acidic residues" evidence="1">
    <location>
        <begin position="201"/>
        <end position="220"/>
    </location>
</feature>
<comment type="caution">
    <text evidence="2">The sequence shown here is derived from an EMBL/GenBank/DDBJ whole genome shotgun (WGS) entry which is preliminary data.</text>
</comment>
<dbReference type="EMBL" id="JARQWQ010000130">
    <property type="protein sequence ID" value="KAK2549167.1"/>
    <property type="molecule type" value="Genomic_DNA"/>
</dbReference>
<dbReference type="PANTHER" id="PTHR33198">
    <property type="entry name" value="ANK_REP_REGION DOMAIN-CONTAINING PROTEIN-RELATED"/>
    <property type="match status" value="1"/>
</dbReference>
<keyword evidence="3" id="KW-1185">Reference proteome</keyword>
<evidence type="ECO:0000313" key="3">
    <source>
        <dbReference type="Proteomes" id="UP001249851"/>
    </source>
</evidence>
<organism evidence="2 3">
    <name type="scientific">Acropora cervicornis</name>
    <name type="common">Staghorn coral</name>
    <dbReference type="NCBI Taxonomy" id="6130"/>
    <lineage>
        <taxon>Eukaryota</taxon>
        <taxon>Metazoa</taxon>
        <taxon>Cnidaria</taxon>
        <taxon>Anthozoa</taxon>
        <taxon>Hexacorallia</taxon>
        <taxon>Scleractinia</taxon>
        <taxon>Astrocoeniina</taxon>
        <taxon>Acroporidae</taxon>
        <taxon>Acropora</taxon>
    </lineage>
</organism>
<proteinExistence type="predicted"/>
<gene>
    <name evidence="2" type="ORF">P5673_030382</name>
</gene>
<feature type="compositionally biased region" description="Basic and acidic residues" evidence="1">
    <location>
        <begin position="182"/>
        <end position="192"/>
    </location>
</feature>
<name>A0AAD9UTJ4_ACRCE</name>